<protein>
    <recommendedName>
        <fullName evidence="13">NADH:flavin oxidoreductase/NADH oxidase N-terminal domain-containing protein</fullName>
    </recommendedName>
</protein>
<dbReference type="InterPro" id="IPR001155">
    <property type="entry name" value="OxRdtase_FMN_N"/>
</dbReference>
<evidence type="ECO:0000256" key="2">
    <source>
        <dbReference type="ARBA" id="ARBA00001966"/>
    </source>
</evidence>
<dbReference type="PRINTS" id="PR00469">
    <property type="entry name" value="PNDRDTASEII"/>
</dbReference>
<feature type="domain" description="NADH:flavin oxidoreductase/NADH oxidase N-terminal" evidence="10">
    <location>
        <begin position="6"/>
        <end position="331"/>
    </location>
</feature>
<evidence type="ECO:0000256" key="3">
    <source>
        <dbReference type="ARBA" id="ARBA00011048"/>
    </source>
</evidence>
<name>A0A381QDW4_9ZZZZ</name>
<evidence type="ECO:0000313" key="12">
    <source>
        <dbReference type="EMBL" id="SUZ77190.1"/>
    </source>
</evidence>
<keyword evidence="6" id="KW-0479">Metal-binding</keyword>
<reference evidence="12" key="1">
    <citation type="submission" date="2018-05" db="EMBL/GenBank/DDBJ databases">
        <authorList>
            <person name="Lanie J.A."/>
            <person name="Ng W.-L."/>
            <person name="Kazmierczak K.M."/>
            <person name="Andrzejewski T.M."/>
            <person name="Davidsen T.M."/>
            <person name="Wayne K.J."/>
            <person name="Tettelin H."/>
            <person name="Glass J.I."/>
            <person name="Rusch D."/>
            <person name="Podicherti R."/>
            <person name="Tsui H.-C.T."/>
            <person name="Winkler M.E."/>
        </authorList>
    </citation>
    <scope>NUCLEOTIDE SEQUENCE</scope>
</reference>
<dbReference type="PANTHER" id="PTHR42917:SF2">
    <property type="entry name" value="2,4-DIENOYL-COA REDUCTASE [(2E)-ENOYL-COA-PRODUCING]"/>
    <property type="match status" value="1"/>
</dbReference>
<dbReference type="SUPFAM" id="SSF51971">
    <property type="entry name" value="Nucleotide-binding domain"/>
    <property type="match status" value="1"/>
</dbReference>
<accession>A0A381QDW4</accession>
<keyword evidence="9" id="KW-0411">Iron-sulfur</keyword>
<sequence length="672" mass="73160">MAFETLLSPLKVGNTILKNRVMMGSMHTGLEEQPDGSSRLAAFYAERARGGVGLIVTGGFAPNVAGRVFEEGAELVSEEQLDFHRPLVKAVHDNGGKIALQILHTGRYGLLEKCVAPSPITAPINFYRPKELSHEEILATIEDYVRCAKLAKLAGYDGVEIMGSEGYLINQFIAKCTNKRNDEWGGSFKNRIRFALKIVERVREESGDDFLIIFRLSCLDLVEDGSSFEEVVELGQRVEKAGASLINTGIGWHEARIPTIGMMVPRAAFAWVTGKLRPHLKIPIVTSNRINDPNVAESILRDGIADMVSMARPLLADENFVNKTAEGRTDEINTCIACNQACLDHLFQMKTATCLVNPRAGRETELNYEPVKTLKNIAVIGAGPAGMTAAYISAMRGHKVTLFDQRVELGGQINYAVKIPGKQEFYEVLRFYRVMLEKYGVELKLGQAVNQETLSAGNYDAVVLATGVQPRELELEGADHAKVLSYLDVLDGECPVGNKVAVIGAGGIGIDVAHYLTAKTPFSGEVPEYLQGYGILDSEKAMALRKPKKREVTVLQRSADKIGKRLGKTTGWAHIQTLKSHGVEFLSGVTYLKIDDAGLHVKVALKKGEEAQEIVMDVDNVIVAAGQEPRLDLEASLREAGFEVHIIGGAKVALGLDAKIAINDGAELAAKL</sequence>
<dbReference type="GO" id="GO:0016491">
    <property type="term" value="F:oxidoreductase activity"/>
    <property type="evidence" value="ECO:0007669"/>
    <property type="project" value="UniProtKB-KW"/>
</dbReference>
<evidence type="ECO:0000256" key="8">
    <source>
        <dbReference type="ARBA" id="ARBA00023004"/>
    </source>
</evidence>
<evidence type="ECO:0000256" key="6">
    <source>
        <dbReference type="ARBA" id="ARBA00022723"/>
    </source>
</evidence>
<dbReference type="GO" id="GO:0051536">
    <property type="term" value="F:iron-sulfur cluster binding"/>
    <property type="evidence" value="ECO:0007669"/>
    <property type="project" value="UniProtKB-KW"/>
</dbReference>
<dbReference type="CDD" id="cd02930">
    <property type="entry name" value="DCR_FMN"/>
    <property type="match status" value="1"/>
</dbReference>
<evidence type="ECO:0000259" key="10">
    <source>
        <dbReference type="Pfam" id="PF00724"/>
    </source>
</evidence>
<comment type="cofactor">
    <cofactor evidence="2">
        <name>[4Fe-4S] cluster</name>
        <dbReference type="ChEBI" id="CHEBI:49883"/>
    </cofactor>
</comment>
<dbReference type="GO" id="GO:0010181">
    <property type="term" value="F:FMN binding"/>
    <property type="evidence" value="ECO:0007669"/>
    <property type="project" value="InterPro"/>
</dbReference>
<gene>
    <name evidence="12" type="ORF">METZ01_LOCUS30044</name>
</gene>
<proteinExistence type="inferred from homology"/>
<dbReference type="InterPro" id="IPR023753">
    <property type="entry name" value="FAD/NAD-binding_dom"/>
</dbReference>
<evidence type="ECO:0000256" key="7">
    <source>
        <dbReference type="ARBA" id="ARBA00023002"/>
    </source>
</evidence>
<feature type="domain" description="FAD/NAD(P)-binding" evidence="11">
    <location>
        <begin position="376"/>
        <end position="649"/>
    </location>
</feature>
<dbReference type="Pfam" id="PF07992">
    <property type="entry name" value="Pyr_redox_2"/>
    <property type="match status" value="1"/>
</dbReference>
<evidence type="ECO:0000256" key="5">
    <source>
        <dbReference type="ARBA" id="ARBA00022643"/>
    </source>
</evidence>
<dbReference type="AlphaFoldDB" id="A0A381QDW4"/>
<dbReference type="GO" id="GO:0046872">
    <property type="term" value="F:metal ion binding"/>
    <property type="evidence" value="ECO:0007669"/>
    <property type="project" value="UniProtKB-KW"/>
</dbReference>
<evidence type="ECO:0000256" key="1">
    <source>
        <dbReference type="ARBA" id="ARBA00001917"/>
    </source>
</evidence>
<dbReference type="SUPFAM" id="SSF51395">
    <property type="entry name" value="FMN-linked oxidoreductases"/>
    <property type="match status" value="1"/>
</dbReference>
<keyword evidence="4" id="KW-0285">Flavoprotein</keyword>
<evidence type="ECO:0000256" key="9">
    <source>
        <dbReference type="ARBA" id="ARBA00023014"/>
    </source>
</evidence>
<dbReference type="Pfam" id="PF00724">
    <property type="entry name" value="Oxidored_FMN"/>
    <property type="match status" value="1"/>
</dbReference>
<dbReference type="PANTHER" id="PTHR42917">
    <property type="entry name" value="2,4-DIENOYL-COA REDUCTASE"/>
    <property type="match status" value="1"/>
</dbReference>
<dbReference type="Gene3D" id="3.50.50.60">
    <property type="entry name" value="FAD/NAD(P)-binding domain"/>
    <property type="match status" value="1"/>
</dbReference>
<organism evidence="12">
    <name type="scientific">marine metagenome</name>
    <dbReference type="NCBI Taxonomy" id="408172"/>
    <lineage>
        <taxon>unclassified sequences</taxon>
        <taxon>metagenomes</taxon>
        <taxon>ecological metagenomes</taxon>
    </lineage>
</organism>
<keyword evidence="8" id="KW-0408">Iron</keyword>
<evidence type="ECO:0000256" key="4">
    <source>
        <dbReference type="ARBA" id="ARBA00022630"/>
    </source>
</evidence>
<dbReference type="Gene3D" id="3.40.50.720">
    <property type="entry name" value="NAD(P)-binding Rossmann-like Domain"/>
    <property type="match status" value="1"/>
</dbReference>
<comment type="cofactor">
    <cofactor evidence="1">
        <name>FMN</name>
        <dbReference type="ChEBI" id="CHEBI:58210"/>
    </cofactor>
</comment>
<dbReference type="InterPro" id="IPR036188">
    <property type="entry name" value="FAD/NAD-bd_sf"/>
</dbReference>
<keyword evidence="5" id="KW-0288">FMN</keyword>
<evidence type="ECO:0000259" key="11">
    <source>
        <dbReference type="Pfam" id="PF07992"/>
    </source>
</evidence>
<keyword evidence="7" id="KW-0560">Oxidoreductase</keyword>
<comment type="similarity">
    <text evidence="3">In the N-terminal section; belongs to the NADH:flavin oxidoreductase/NADH oxidase family.</text>
</comment>
<evidence type="ECO:0008006" key="13">
    <source>
        <dbReference type="Google" id="ProtNLM"/>
    </source>
</evidence>
<dbReference type="PRINTS" id="PR00368">
    <property type="entry name" value="FADPNR"/>
</dbReference>
<dbReference type="InterPro" id="IPR051793">
    <property type="entry name" value="NADH:flavin_oxidoreductase"/>
</dbReference>
<dbReference type="Gene3D" id="3.20.20.70">
    <property type="entry name" value="Aldolase class I"/>
    <property type="match status" value="1"/>
</dbReference>
<dbReference type="InterPro" id="IPR013785">
    <property type="entry name" value="Aldolase_TIM"/>
</dbReference>
<dbReference type="SUPFAM" id="SSF51905">
    <property type="entry name" value="FAD/NAD(P)-binding domain"/>
    <property type="match status" value="1"/>
</dbReference>
<dbReference type="EMBL" id="UINC01001306">
    <property type="protein sequence ID" value="SUZ77190.1"/>
    <property type="molecule type" value="Genomic_DNA"/>
</dbReference>